<organism evidence="1 2">
    <name type="scientific">Coniosporium uncinatum</name>
    <dbReference type="NCBI Taxonomy" id="93489"/>
    <lineage>
        <taxon>Eukaryota</taxon>
        <taxon>Fungi</taxon>
        <taxon>Dikarya</taxon>
        <taxon>Ascomycota</taxon>
        <taxon>Pezizomycotina</taxon>
        <taxon>Dothideomycetes</taxon>
        <taxon>Dothideomycetes incertae sedis</taxon>
        <taxon>Coniosporium</taxon>
    </lineage>
</organism>
<gene>
    <name evidence="1" type="ORF">LTS18_001428</name>
</gene>
<dbReference type="EMBL" id="JAWDJW010012020">
    <property type="protein sequence ID" value="KAK3044382.1"/>
    <property type="molecule type" value="Genomic_DNA"/>
</dbReference>
<evidence type="ECO:0000313" key="2">
    <source>
        <dbReference type="Proteomes" id="UP001186974"/>
    </source>
</evidence>
<protein>
    <submittedName>
        <fullName evidence="1">Uncharacterized protein</fullName>
    </submittedName>
</protein>
<feature type="non-terminal residue" evidence="1">
    <location>
        <position position="1"/>
    </location>
</feature>
<evidence type="ECO:0000313" key="1">
    <source>
        <dbReference type="EMBL" id="KAK3044382.1"/>
    </source>
</evidence>
<accession>A0ACC3CTF1</accession>
<dbReference type="Proteomes" id="UP001186974">
    <property type="component" value="Unassembled WGS sequence"/>
</dbReference>
<proteinExistence type="predicted"/>
<reference evidence="1" key="1">
    <citation type="submission" date="2024-09" db="EMBL/GenBank/DDBJ databases">
        <title>Black Yeasts Isolated from many extreme environments.</title>
        <authorList>
            <person name="Coleine C."/>
            <person name="Stajich J.E."/>
            <person name="Selbmann L."/>
        </authorList>
    </citation>
    <scope>NUCLEOTIDE SEQUENCE</scope>
    <source>
        <strain evidence="1">CCFEE 5737</strain>
    </source>
</reference>
<keyword evidence="2" id="KW-1185">Reference proteome</keyword>
<name>A0ACC3CTF1_9PEZI</name>
<feature type="non-terminal residue" evidence="1">
    <location>
        <position position="242"/>
    </location>
</feature>
<sequence length="242" mass="26841">TLYPHVANVRGDGSQAIAKGDIYELSEFYSYFLPPHERSLPPLSESKIPSRYQQYLAETSGKTDMPNLCDGAVMAAEMLLARLSHATDGEPAGTEDIATPSVRKSFIAPLDSTGHDAEAGIKPYYSVKQVQRAVIYNAIIATCDMSDYNRRLESVGNNIETIHHEENGSRLGEHMKHTGMAPKWAEGMVNGLSNKAEGKGWEERRSLDIMNNFVYRLLPKGGRLEERFVMSTHFIDEAFAGS</sequence>
<comment type="caution">
    <text evidence="1">The sequence shown here is derived from an EMBL/GenBank/DDBJ whole genome shotgun (WGS) entry which is preliminary data.</text>
</comment>